<dbReference type="Gene3D" id="3.90.1140.10">
    <property type="entry name" value="Cyclic phosphodiesterase"/>
    <property type="match status" value="1"/>
</dbReference>
<comment type="caution">
    <text evidence="1">The sequence shown here is derived from an EMBL/GenBank/DDBJ whole genome shotgun (WGS) entry which is preliminary data.</text>
</comment>
<proteinExistence type="predicted"/>
<accession>A0A8T0II24</accession>
<dbReference type="SUPFAM" id="SSF55144">
    <property type="entry name" value="LigT-like"/>
    <property type="match status" value="1"/>
</dbReference>
<dbReference type="Pfam" id="PF13563">
    <property type="entry name" value="2_5_RNA_ligase2"/>
    <property type="match status" value="1"/>
</dbReference>
<dbReference type="AlphaFoldDB" id="A0A8T0II24"/>
<evidence type="ECO:0000313" key="2">
    <source>
        <dbReference type="Proteomes" id="UP000822688"/>
    </source>
</evidence>
<reference evidence="1" key="1">
    <citation type="submission" date="2020-06" db="EMBL/GenBank/DDBJ databases">
        <title>WGS assembly of Ceratodon purpureus strain R40.</title>
        <authorList>
            <person name="Carey S.B."/>
            <person name="Jenkins J."/>
            <person name="Shu S."/>
            <person name="Lovell J.T."/>
            <person name="Sreedasyam A."/>
            <person name="Maumus F."/>
            <person name="Tiley G.P."/>
            <person name="Fernandez-Pozo N."/>
            <person name="Barry K."/>
            <person name="Chen C."/>
            <person name="Wang M."/>
            <person name="Lipzen A."/>
            <person name="Daum C."/>
            <person name="Saski C.A."/>
            <person name="Payton A.C."/>
            <person name="Mcbreen J.C."/>
            <person name="Conrad R.E."/>
            <person name="Kollar L.M."/>
            <person name="Olsson S."/>
            <person name="Huttunen S."/>
            <person name="Landis J.B."/>
            <person name="Wickett N.J."/>
            <person name="Johnson M.G."/>
            <person name="Rensing S.A."/>
            <person name="Grimwood J."/>
            <person name="Schmutz J."/>
            <person name="Mcdaniel S.F."/>
        </authorList>
    </citation>
    <scope>NUCLEOTIDE SEQUENCE</scope>
    <source>
        <strain evidence="1">R40</strain>
    </source>
</reference>
<protein>
    <submittedName>
        <fullName evidence="1">Uncharacterized protein</fullName>
    </submittedName>
</protein>
<name>A0A8T0II24_CERPU</name>
<evidence type="ECO:0000313" key="1">
    <source>
        <dbReference type="EMBL" id="KAG0583444.1"/>
    </source>
</evidence>
<sequence length="196" mass="22171">MVLFARVVAARGVHFSASMATTVAPIVLTLELDSKSQQFFDTLRQQHFPKERSFLSAHLTLFHHLPGGSYDDIRTQVAAAAAAEAQLPIAVTGVRFLGRGVAYTLENQRLRALHKRFQKQWHEELTSQDRQKLNPHITVQNKVDEAVARELHRELAEQFQPFEATGTGLQLWAYRGGPWEPLEMFPFLKGGQNVQN</sequence>
<organism evidence="1 2">
    <name type="scientific">Ceratodon purpureus</name>
    <name type="common">Fire moss</name>
    <name type="synonym">Dicranum purpureum</name>
    <dbReference type="NCBI Taxonomy" id="3225"/>
    <lineage>
        <taxon>Eukaryota</taxon>
        <taxon>Viridiplantae</taxon>
        <taxon>Streptophyta</taxon>
        <taxon>Embryophyta</taxon>
        <taxon>Bryophyta</taxon>
        <taxon>Bryophytina</taxon>
        <taxon>Bryopsida</taxon>
        <taxon>Dicranidae</taxon>
        <taxon>Pseudoditrichales</taxon>
        <taxon>Ditrichaceae</taxon>
        <taxon>Ceratodon</taxon>
    </lineage>
</organism>
<dbReference type="Proteomes" id="UP000822688">
    <property type="component" value="Chromosome 3"/>
</dbReference>
<dbReference type="EMBL" id="CM026423">
    <property type="protein sequence ID" value="KAG0583444.1"/>
    <property type="molecule type" value="Genomic_DNA"/>
</dbReference>
<gene>
    <name evidence="1" type="ORF">KC19_3G136200</name>
</gene>
<dbReference type="InterPro" id="IPR009097">
    <property type="entry name" value="Cyclic_Pdiesterase"/>
</dbReference>
<keyword evidence="2" id="KW-1185">Reference proteome</keyword>